<feature type="domain" description="PAS" evidence="7">
    <location>
        <begin position="239"/>
        <end position="294"/>
    </location>
</feature>
<dbReference type="GO" id="GO:0000981">
    <property type="term" value="F:DNA-binding transcription factor activity, RNA polymerase II-specific"/>
    <property type="evidence" value="ECO:0007669"/>
    <property type="project" value="TreeGrafter"/>
</dbReference>
<dbReference type="InterPro" id="IPR035965">
    <property type="entry name" value="PAS-like_dom_sf"/>
</dbReference>
<dbReference type="FunFam" id="3.30.450.20:FF:000047">
    <property type="entry name" value="SIM bHLH transcription factor 2"/>
    <property type="match status" value="1"/>
</dbReference>
<dbReference type="FunFam" id="4.10.280.10:FF:000083">
    <property type="entry name" value="Neuronal PAS domain protein 1"/>
    <property type="match status" value="1"/>
</dbReference>
<feature type="domain" description="BHLH" evidence="8">
    <location>
        <begin position="1"/>
        <end position="53"/>
    </location>
</feature>
<feature type="compositionally biased region" description="Basic and acidic residues" evidence="6">
    <location>
        <begin position="530"/>
        <end position="539"/>
    </location>
</feature>
<dbReference type="CDD" id="cd00130">
    <property type="entry name" value="PAS"/>
    <property type="match status" value="2"/>
</dbReference>
<evidence type="ECO:0000313" key="9">
    <source>
        <dbReference type="EMBL" id="OQV19375.1"/>
    </source>
</evidence>
<evidence type="ECO:0000256" key="2">
    <source>
        <dbReference type="ARBA" id="ARBA00022737"/>
    </source>
</evidence>
<dbReference type="InterPro" id="IPR001610">
    <property type="entry name" value="PAC"/>
</dbReference>
<dbReference type="EMBL" id="MTYJ01000040">
    <property type="protein sequence ID" value="OQV19375.1"/>
    <property type="molecule type" value="Genomic_DNA"/>
</dbReference>
<dbReference type="Gene3D" id="4.10.280.10">
    <property type="entry name" value="Helix-loop-helix DNA-binding domain"/>
    <property type="match status" value="1"/>
</dbReference>
<dbReference type="PROSITE" id="PS50112">
    <property type="entry name" value="PAS"/>
    <property type="match status" value="2"/>
</dbReference>
<keyword evidence="10" id="KW-1185">Reference proteome</keyword>
<feature type="region of interest" description="Disordered" evidence="6">
    <location>
        <begin position="395"/>
        <end position="422"/>
    </location>
</feature>
<dbReference type="SMART" id="SM00353">
    <property type="entry name" value="HLH"/>
    <property type="match status" value="1"/>
</dbReference>
<evidence type="ECO:0000259" key="7">
    <source>
        <dbReference type="PROSITE" id="PS50112"/>
    </source>
</evidence>
<name>A0A1W0WVY7_HYPEX</name>
<dbReference type="InterPro" id="IPR036638">
    <property type="entry name" value="HLH_DNA-bd_sf"/>
</dbReference>
<feature type="region of interest" description="Disordered" evidence="6">
    <location>
        <begin position="472"/>
        <end position="497"/>
    </location>
</feature>
<dbReference type="InterPro" id="IPR000014">
    <property type="entry name" value="PAS"/>
</dbReference>
<dbReference type="GO" id="GO:0046983">
    <property type="term" value="F:protein dimerization activity"/>
    <property type="evidence" value="ECO:0007669"/>
    <property type="project" value="InterPro"/>
</dbReference>
<dbReference type="SUPFAM" id="SSF47459">
    <property type="entry name" value="HLH, helix-loop-helix DNA-binding domain"/>
    <property type="match status" value="1"/>
</dbReference>
<dbReference type="SMART" id="SM00091">
    <property type="entry name" value="PAS"/>
    <property type="match status" value="2"/>
</dbReference>
<evidence type="ECO:0000256" key="1">
    <source>
        <dbReference type="ARBA" id="ARBA00004123"/>
    </source>
</evidence>
<dbReference type="AlphaFoldDB" id="A0A1W0WVY7"/>
<keyword evidence="3" id="KW-0805">Transcription regulation</keyword>
<dbReference type="SMART" id="SM00086">
    <property type="entry name" value="PAC"/>
    <property type="match status" value="1"/>
</dbReference>
<evidence type="ECO:0000313" key="10">
    <source>
        <dbReference type="Proteomes" id="UP000192578"/>
    </source>
</evidence>
<dbReference type="InterPro" id="IPR011598">
    <property type="entry name" value="bHLH_dom"/>
</dbReference>
<dbReference type="Proteomes" id="UP000192578">
    <property type="component" value="Unassembled WGS sequence"/>
</dbReference>
<dbReference type="NCBIfam" id="TIGR00229">
    <property type="entry name" value="sensory_box"/>
    <property type="match status" value="1"/>
</dbReference>
<dbReference type="Pfam" id="PF14598">
    <property type="entry name" value="PAS_11"/>
    <property type="match status" value="1"/>
</dbReference>
<keyword evidence="5" id="KW-0539">Nucleus</keyword>
<dbReference type="Gene3D" id="3.30.450.20">
    <property type="entry name" value="PAS domain"/>
    <property type="match status" value="2"/>
</dbReference>
<proteinExistence type="predicted"/>
<reference evidence="10" key="1">
    <citation type="submission" date="2017-01" db="EMBL/GenBank/DDBJ databases">
        <title>Comparative genomics of anhydrobiosis in the tardigrade Hypsibius dujardini.</title>
        <authorList>
            <person name="Yoshida Y."/>
            <person name="Koutsovoulos G."/>
            <person name="Laetsch D."/>
            <person name="Stevens L."/>
            <person name="Kumar S."/>
            <person name="Horikawa D."/>
            <person name="Ishino K."/>
            <person name="Komine S."/>
            <person name="Tomita M."/>
            <person name="Blaxter M."/>
            <person name="Arakawa K."/>
        </authorList>
    </citation>
    <scope>NUCLEOTIDE SEQUENCE [LARGE SCALE GENOMIC DNA]</scope>
    <source>
        <strain evidence="10">Z151</strain>
    </source>
</reference>
<dbReference type="Pfam" id="PF23171">
    <property type="entry name" value="bHLH_HIF1A"/>
    <property type="match status" value="1"/>
</dbReference>
<comment type="caution">
    <text evidence="9">The sequence shown here is derived from an EMBL/GenBank/DDBJ whole genome shotgun (WGS) entry which is preliminary data.</text>
</comment>
<dbReference type="Pfam" id="PF00989">
    <property type="entry name" value="PAS"/>
    <property type="match status" value="1"/>
</dbReference>
<organism evidence="9 10">
    <name type="scientific">Hypsibius exemplaris</name>
    <name type="common">Freshwater tardigrade</name>
    <dbReference type="NCBI Taxonomy" id="2072580"/>
    <lineage>
        <taxon>Eukaryota</taxon>
        <taxon>Metazoa</taxon>
        <taxon>Ecdysozoa</taxon>
        <taxon>Tardigrada</taxon>
        <taxon>Eutardigrada</taxon>
        <taxon>Parachela</taxon>
        <taxon>Hypsibioidea</taxon>
        <taxon>Hypsibiidae</taxon>
        <taxon>Hypsibius</taxon>
    </lineage>
</organism>
<dbReference type="GO" id="GO:0010557">
    <property type="term" value="P:positive regulation of macromolecule biosynthetic process"/>
    <property type="evidence" value="ECO:0007669"/>
    <property type="project" value="UniProtKB-ARBA"/>
</dbReference>
<feature type="domain" description="PAS" evidence="7">
    <location>
        <begin position="91"/>
        <end position="154"/>
    </location>
</feature>
<sequence>MKEKSKNAARTRREKENAEFIELGKLLPLPSAATTQLDKASIIRLATSYLKMRTVFPEGLGEAWGSNNPHHDRYSFNQNSFAKDLGIHLQQSMDGFLFVVAPDGKIMYISEAVSVHLGPSNVEMTGNSIYEYIHPADHDEMTGILNVHQTVYSPGFQEFEVEKAFFLRMKCVLAKRSAGLTAGGYKTIHCSGYLKIKHFTMDVPPFDQGCYQNVGLVAVGHSLPSSAITEIKMHSTMFMFRASLDMKLIFVDARVSALTGYEPQDLIEKSLYHFVHANDLTTLRHGHCQLLTKGQVTSKYYRFLTKDGGWVWMQSYSTIVHNSRSSRPHCIVSLNHVLSEMEAKGCILNIDQAAANSNTTITATSTTITAMSTSNTAMSTGNTAMSTGNTAMSTSNTAMSTGNTATSTGNTASSGSSMTVPSVSSSATTAAATVARVNRNARKYRHSPYSLGGGGGQIIDNNDQSAAITATPTEYDENGPSSPPHSNHNGNAYHFSPNENLLSIPSMFESNVIPDDVPATKPSTRKRHKFYSDGRKGADDDDLTERYSDLNNLSSVRCIANAVLSADSSPYALVDNNAPTRDSRYSAQFAASVTKLPQNYIISQLEADLRDPLGTPHSRHSYGSSSSCSGNLTDESGMENDNPVGVVRGLRRSVSPSSAYHLQQHNGETSYLGSLAHYTGGNLPYHHQHGMTDRGGGSPPLHPNGDVMLARGTSGRGVVMPMEDEDEDPDIGKGGGASHWYGIAKANHHHLHHHHHHHQMYDFRNCIHEESPMNPLNHMTTAQQQHPQHLHPNHQQQQYPGDVSMRHSVIVDANQLNQLYPQMTSGFAH</sequence>
<protein>
    <submittedName>
        <fullName evidence="9">Single-minded-like protein 1</fullName>
    </submittedName>
</protein>
<dbReference type="SUPFAM" id="SSF55785">
    <property type="entry name" value="PYP-like sensor domain (PAS domain)"/>
    <property type="match status" value="2"/>
</dbReference>
<gene>
    <name evidence="9" type="ORF">BV898_06607</name>
</gene>
<evidence type="ECO:0000256" key="4">
    <source>
        <dbReference type="ARBA" id="ARBA00023163"/>
    </source>
</evidence>
<evidence type="ECO:0000256" key="3">
    <source>
        <dbReference type="ARBA" id="ARBA00023015"/>
    </source>
</evidence>
<feature type="region of interest" description="Disordered" evidence="6">
    <location>
        <begin position="515"/>
        <end position="539"/>
    </location>
</feature>
<keyword evidence="4" id="KW-0804">Transcription</keyword>
<dbReference type="PANTHER" id="PTHR23043:SF36">
    <property type="entry name" value="PROTEIN SINGLE-MINDED"/>
    <property type="match status" value="1"/>
</dbReference>
<evidence type="ECO:0000259" key="8">
    <source>
        <dbReference type="PROSITE" id="PS50888"/>
    </source>
</evidence>
<dbReference type="PROSITE" id="PS50888">
    <property type="entry name" value="BHLH"/>
    <property type="match status" value="1"/>
</dbReference>
<comment type="subcellular location">
    <subcellularLocation>
        <location evidence="1">Nucleus</location>
    </subcellularLocation>
</comment>
<dbReference type="GO" id="GO:0005634">
    <property type="term" value="C:nucleus"/>
    <property type="evidence" value="ECO:0007669"/>
    <property type="project" value="UniProtKB-SubCell"/>
</dbReference>
<dbReference type="GO" id="GO:0000977">
    <property type="term" value="F:RNA polymerase II transcription regulatory region sequence-specific DNA binding"/>
    <property type="evidence" value="ECO:0007669"/>
    <property type="project" value="TreeGrafter"/>
</dbReference>
<evidence type="ECO:0000256" key="5">
    <source>
        <dbReference type="ARBA" id="ARBA00023242"/>
    </source>
</evidence>
<dbReference type="InterPro" id="IPR013767">
    <property type="entry name" value="PAS_fold"/>
</dbReference>
<dbReference type="FunFam" id="3.30.450.20:FF:000017">
    <property type="entry name" value="SIM bHLH transcription factor 2"/>
    <property type="match status" value="1"/>
</dbReference>
<dbReference type="PANTHER" id="PTHR23043">
    <property type="entry name" value="HYPOXIA-INDUCIBLE FACTOR 1 ALPHA"/>
    <property type="match status" value="1"/>
</dbReference>
<keyword evidence="2" id="KW-0677">Repeat</keyword>
<dbReference type="OrthoDB" id="6021714at2759"/>
<accession>A0A1W0WVY7</accession>
<feature type="region of interest" description="Disordered" evidence="6">
    <location>
        <begin position="612"/>
        <end position="644"/>
    </location>
</feature>
<evidence type="ECO:0000256" key="6">
    <source>
        <dbReference type="SAM" id="MobiDB-lite"/>
    </source>
</evidence>